<evidence type="ECO:0000313" key="3">
    <source>
        <dbReference type="EMBL" id="STD20142.1"/>
    </source>
</evidence>
<dbReference type="InterPro" id="IPR006076">
    <property type="entry name" value="FAD-dep_OxRdtase"/>
</dbReference>
<dbReference type="InterPro" id="IPR036188">
    <property type="entry name" value="FAD/NAD-bd_sf"/>
</dbReference>
<gene>
    <name evidence="3" type="primary">puuB_2</name>
    <name evidence="3" type="ORF">NCTC12123_01741</name>
</gene>
<proteinExistence type="predicted"/>
<evidence type="ECO:0000256" key="1">
    <source>
        <dbReference type="ARBA" id="ARBA00023002"/>
    </source>
</evidence>
<evidence type="ECO:0000259" key="2">
    <source>
        <dbReference type="Pfam" id="PF01266"/>
    </source>
</evidence>
<dbReference type="Proteomes" id="UP000255163">
    <property type="component" value="Unassembled WGS sequence"/>
</dbReference>
<dbReference type="Gene3D" id="3.50.50.60">
    <property type="entry name" value="FAD/NAD(P)-binding domain"/>
    <property type="match status" value="1"/>
</dbReference>
<dbReference type="GO" id="GO:0016491">
    <property type="term" value="F:oxidoreductase activity"/>
    <property type="evidence" value="ECO:0007669"/>
    <property type="project" value="UniProtKB-KW"/>
</dbReference>
<evidence type="ECO:0000313" key="4">
    <source>
        <dbReference type="Proteomes" id="UP000255163"/>
    </source>
</evidence>
<organism evidence="3 4">
    <name type="scientific">Enterobacter asburiae</name>
    <dbReference type="NCBI Taxonomy" id="61645"/>
    <lineage>
        <taxon>Bacteria</taxon>
        <taxon>Pseudomonadati</taxon>
        <taxon>Pseudomonadota</taxon>
        <taxon>Gammaproteobacteria</taxon>
        <taxon>Enterobacterales</taxon>
        <taxon>Enterobacteriaceae</taxon>
        <taxon>Enterobacter</taxon>
        <taxon>Enterobacter cloacae complex</taxon>
    </lineage>
</organism>
<keyword evidence="1 3" id="KW-0560">Oxidoreductase</keyword>
<protein>
    <submittedName>
        <fullName evidence="3">Gamma-glutamyl-putrescine oxidase</fullName>
        <ecNumber evidence="3">1.4.3.-</ecNumber>
    </submittedName>
</protein>
<dbReference type="Pfam" id="PF01266">
    <property type="entry name" value="DAO"/>
    <property type="match status" value="1"/>
</dbReference>
<feature type="domain" description="FAD dependent oxidoreductase" evidence="2">
    <location>
        <begin position="9"/>
        <end position="107"/>
    </location>
</feature>
<reference evidence="3 4" key="1">
    <citation type="submission" date="2018-06" db="EMBL/GenBank/DDBJ databases">
        <authorList>
            <consortium name="Pathogen Informatics"/>
            <person name="Doyle S."/>
        </authorList>
    </citation>
    <scope>NUCLEOTIDE SEQUENCE [LARGE SCALE GENOMIC DNA]</scope>
    <source>
        <strain evidence="3 4">NCTC12123</strain>
    </source>
</reference>
<dbReference type="Gene3D" id="3.30.9.10">
    <property type="entry name" value="D-Amino Acid Oxidase, subunit A, domain 2"/>
    <property type="match status" value="1"/>
</dbReference>
<accession>A0A376FA51</accession>
<dbReference type="AlphaFoldDB" id="A0A376FA51"/>
<dbReference type="EMBL" id="UFYI01000007">
    <property type="protein sequence ID" value="STD20142.1"/>
    <property type="molecule type" value="Genomic_DNA"/>
</dbReference>
<sequence>MTAIQHTSPAVVSTQHGQVTARYVIVAGNAYLGDKIEPELAKRSMPCGTQVVTTAPLPEEVVRTLIPNNYCVEDCNYLLDYYRLTADNRLLYGGGVVYGARDPDDVERLVMPKLLQTFLSWQASKSTTAGRATSC</sequence>
<name>A0A376FA51_ENTAS</name>
<dbReference type="EC" id="1.4.3.-" evidence="3"/>
<dbReference type="SUPFAM" id="SSF51905">
    <property type="entry name" value="FAD/NAD(P)-binding domain"/>
    <property type="match status" value="1"/>
</dbReference>